<gene>
    <name evidence="1" type="ORF">GGC33_07785</name>
</gene>
<dbReference type="Pfam" id="PF11850">
    <property type="entry name" value="DUF3370"/>
    <property type="match status" value="1"/>
</dbReference>
<sequence>MLELISFFFNQPSPSILLAQNNTPAIVTEENNTIRPLTGELNQIPVFNSNSPELIVGEGILLSTFPPDNKNTPTAHLNYPLQGRFDIFAHHVAKAVDENDTRTLYLGIILQNPTNETVTINILQGASYLSQPDAPFIKLPSLVENSNTYAGPGSRVMGEILQEKRQDIFPAQITLKAGESKMLLNAPIPVQTLEPKINGRSTYMRLLSDGEVYVASLAMYRDEENNPPSLSQWQDLLNNGELSAPRDLAPTPPDATGKRIYGRVAGVSIGNQWKTDLVDSVNSTILTIPESGKAFSYGLSTLVGGTFGLNQVQTAPLTVRYPDTAYSAHGNYGVEYSLTLPLFNPSNESKTVNIALSTPLKQETPEINFFENPPNQVFFRGLVQVKYNDNQNVPRWRYFHLVQNRGQKGENLVTVTIPPQGQKLVSIDFLYPPDATPPQILTVETN</sequence>
<accession>A0A844GVD6</accession>
<protein>
    <submittedName>
        <fullName evidence="1">DUF3370 family protein</fullName>
    </submittedName>
</protein>
<name>A0A844GVD6_9CHRO</name>
<dbReference type="AlphaFoldDB" id="A0A844GVD6"/>
<comment type="caution">
    <text evidence="1">The sequence shown here is derived from an EMBL/GenBank/DDBJ whole genome shotgun (WGS) entry which is preliminary data.</text>
</comment>
<proteinExistence type="predicted"/>
<organism evidence="1 2">
    <name type="scientific">Cyanobacterium aponinum 0216</name>
    <dbReference type="NCBI Taxonomy" id="2676140"/>
    <lineage>
        <taxon>Bacteria</taxon>
        <taxon>Bacillati</taxon>
        <taxon>Cyanobacteriota</taxon>
        <taxon>Cyanophyceae</taxon>
        <taxon>Oscillatoriophycideae</taxon>
        <taxon>Chroococcales</taxon>
        <taxon>Geminocystaceae</taxon>
        <taxon>Cyanobacterium</taxon>
    </lineage>
</organism>
<dbReference type="InterPro" id="IPR021801">
    <property type="entry name" value="DUF3370"/>
</dbReference>
<evidence type="ECO:0000313" key="2">
    <source>
        <dbReference type="Proteomes" id="UP000437131"/>
    </source>
</evidence>
<dbReference type="EMBL" id="WMIA01000007">
    <property type="protein sequence ID" value="MTF38828.1"/>
    <property type="molecule type" value="Genomic_DNA"/>
</dbReference>
<dbReference type="RefSeq" id="WP_099436476.1">
    <property type="nucleotide sequence ID" value="NZ_WMIA01000007.1"/>
</dbReference>
<evidence type="ECO:0000313" key="1">
    <source>
        <dbReference type="EMBL" id="MTF38828.1"/>
    </source>
</evidence>
<reference evidence="1 2" key="1">
    <citation type="submission" date="2019-11" db="EMBL/GenBank/DDBJ databases">
        <title>Isolation of a new High Light Tolerant Cyanobacteria.</title>
        <authorList>
            <person name="Dobson Z."/>
            <person name="Vaughn N."/>
            <person name="Vaughn M."/>
            <person name="Fromme P."/>
            <person name="Mazor Y."/>
        </authorList>
    </citation>
    <scope>NUCLEOTIDE SEQUENCE [LARGE SCALE GENOMIC DNA]</scope>
    <source>
        <strain evidence="1 2">0216</strain>
    </source>
</reference>
<dbReference type="Proteomes" id="UP000437131">
    <property type="component" value="Unassembled WGS sequence"/>
</dbReference>